<feature type="domain" description="Peptidase M13 C-terminal" evidence="8">
    <location>
        <begin position="518"/>
        <end position="719"/>
    </location>
</feature>
<evidence type="ECO:0008006" key="12">
    <source>
        <dbReference type="Google" id="ProtNLM"/>
    </source>
</evidence>
<dbReference type="PANTHER" id="PTHR11733">
    <property type="entry name" value="ZINC METALLOPROTEASE FAMILY M13 NEPRILYSIN-RELATED"/>
    <property type="match status" value="1"/>
</dbReference>
<evidence type="ECO:0000256" key="7">
    <source>
        <dbReference type="ARBA" id="ARBA00023049"/>
    </source>
</evidence>
<comment type="cofactor">
    <cofactor evidence="1">
        <name>Zn(2+)</name>
        <dbReference type="ChEBI" id="CHEBI:29105"/>
    </cofactor>
</comment>
<dbReference type="GO" id="GO:0005886">
    <property type="term" value="C:plasma membrane"/>
    <property type="evidence" value="ECO:0007669"/>
    <property type="project" value="TreeGrafter"/>
</dbReference>
<reference evidence="10" key="1">
    <citation type="journal article" date="2021" name="Nat. Commun.">
        <title>Genetic determinants of endophytism in the Arabidopsis root mycobiome.</title>
        <authorList>
            <person name="Mesny F."/>
            <person name="Miyauchi S."/>
            <person name="Thiergart T."/>
            <person name="Pickel B."/>
            <person name="Atanasova L."/>
            <person name="Karlsson M."/>
            <person name="Huettel B."/>
            <person name="Barry K.W."/>
            <person name="Haridas S."/>
            <person name="Chen C."/>
            <person name="Bauer D."/>
            <person name="Andreopoulos W."/>
            <person name="Pangilinan J."/>
            <person name="LaButti K."/>
            <person name="Riley R."/>
            <person name="Lipzen A."/>
            <person name="Clum A."/>
            <person name="Drula E."/>
            <person name="Henrissat B."/>
            <person name="Kohler A."/>
            <person name="Grigoriev I.V."/>
            <person name="Martin F.M."/>
            <person name="Hacquard S."/>
        </authorList>
    </citation>
    <scope>NUCLEOTIDE SEQUENCE</scope>
    <source>
        <strain evidence="10">MPI-SDFR-AT-0068</strain>
    </source>
</reference>
<dbReference type="EMBL" id="JAGPXF010000009">
    <property type="protein sequence ID" value="KAH7230910.1"/>
    <property type="molecule type" value="Genomic_DNA"/>
</dbReference>
<dbReference type="SUPFAM" id="SSF55486">
    <property type="entry name" value="Metalloproteases ('zincins'), catalytic domain"/>
    <property type="match status" value="1"/>
</dbReference>
<dbReference type="InterPro" id="IPR018497">
    <property type="entry name" value="Peptidase_M13_C"/>
</dbReference>
<dbReference type="Pfam" id="PF01431">
    <property type="entry name" value="Peptidase_M13"/>
    <property type="match status" value="1"/>
</dbReference>
<comment type="caution">
    <text evidence="10">The sequence shown here is derived from an EMBL/GenBank/DDBJ whole genome shotgun (WGS) entry which is preliminary data.</text>
</comment>
<dbReference type="OrthoDB" id="6475849at2759"/>
<protein>
    <recommendedName>
        <fullName evidence="12">Endothelin-converting enzyme 1</fullName>
    </recommendedName>
</protein>
<dbReference type="InterPro" id="IPR000718">
    <property type="entry name" value="Peptidase_M13"/>
</dbReference>
<keyword evidence="7" id="KW-0482">Metalloprotease</keyword>
<name>A0A8K0W5R3_9HYPO</name>
<dbReference type="Gene3D" id="3.40.390.10">
    <property type="entry name" value="Collagenase (Catalytic Domain)"/>
    <property type="match status" value="1"/>
</dbReference>
<proteinExistence type="inferred from homology"/>
<dbReference type="InterPro" id="IPR042089">
    <property type="entry name" value="Peptidase_M13_dom_2"/>
</dbReference>
<feature type="domain" description="Peptidase M13 N-terminal" evidence="9">
    <location>
        <begin position="36"/>
        <end position="458"/>
    </location>
</feature>
<keyword evidence="11" id="KW-1185">Reference proteome</keyword>
<evidence type="ECO:0000259" key="9">
    <source>
        <dbReference type="Pfam" id="PF05649"/>
    </source>
</evidence>
<evidence type="ECO:0000256" key="4">
    <source>
        <dbReference type="ARBA" id="ARBA00022723"/>
    </source>
</evidence>
<keyword evidence="3" id="KW-0645">Protease</keyword>
<organism evidence="10 11">
    <name type="scientific">Fusarium tricinctum</name>
    <dbReference type="NCBI Taxonomy" id="61284"/>
    <lineage>
        <taxon>Eukaryota</taxon>
        <taxon>Fungi</taxon>
        <taxon>Dikarya</taxon>
        <taxon>Ascomycota</taxon>
        <taxon>Pezizomycotina</taxon>
        <taxon>Sordariomycetes</taxon>
        <taxon>Hypocreomycetidae</taxon>
        <taxon>Hypocreales</taxon>
        <taxon>Nectriaceae</taxon>
        <taxon>Fusarium</taxon>
        <taxon>Fusarium tricinctum species complex</taxon>
    </lineage>
</organism>
<accession>A0A8K0W5R3</accession>
<evidence type="ECO:0000256" key="5">
    <source>
        <dbReference type="ARBA" id="ARBA00022801"/>
    </source>
</evidence>
<dbReference type="Gene3D" id="1.10.1380.10">
    <property type="entry name" value="Neutral endopeptidase , domain2"/>
    <property type="match status" value="1"/>
</dbReference>
<dbReference type="GO" id="GO:0004222">
    <property type="term" value="F:metalloendopeptidase activity"/>
    <property type="evidence" value="ECO:0007669"/>
    <property type="project" value="InterPro"/>
</dbReference>
<evidence type="ECO:0000313" key="10">
    <source>
        <dbReference type="EMBL" id="KAH7230910.1"/>
    </source>
</evidence>
<evidence type="ECO:0000256" key="2">
    <source>
        <dbReference type="ARBA" id="ARBA00007357"/>
    </source>
</evidence>
<dbReference type="PRINTS" id="PR00786">
    <property type="entry name" value="NEPRILYSIN"/>
</dbReference>
<comment type="similarity">
    <text evidence="2">Belongs to the peptidase M13 family.</text>
</comment>
<dbReference type="Proteomes" id="UP000813427">
    <property type="component" value="Unassembled WGS sequence"/>
</dbReference>
<dbReference type="GO" id="GO:0046872">
    <property type="term" value="F:metal ion binding"/>
    <property type="evidence" value="ECO:0007669"/>
    <property type="project" value="UniProtKB-KW"/>
</dbReference>
<dbReference type="CDD" id="cd08662">
    <property type="entry name" value="M13"/>
    <property type="match status" value="1"/>
</dbReference>
<dbReference type="GO" id="GO:0016485">
    <property type="term" value="P:protein processing"/>
    <property type="evidence" value="ECO:0007669"/>
    <property type="project" value="TreeGrafter"/>
</dbReference>
<evidence type="ECO:0000256" key="3">
    <source>
        <dbReference type="ARBA" id="ARBA00022670"/>
    </source>
</evidence>
<dbReference type="PROSITE" id="PS51885">
    <property type="entry name" value="NEPRILYSIN"/>
    <property type="match status" value="1"/>
</dbReference>
<keyword evidence="4" id="KW-0479">Metal-binding</keyword>
<keyword evidence="5" id="KW-0378">Hydrolase</keyword>
<evidence type="ECO:0000313" key="11">
    <source>
        <dbReference type="Proteomes" id="UP000813427"/>
    </source>
</evidence>
<evidence type="ECO:0000256" key="6">
    <source>
        <dbReference type="ARBA" id="ARBA00022833"/>
    </source>
</evidence>
<evidence type="ECO:0000256" key="1">
    <source>
        <dbReference type="ARBA" id="ARBA00001947"/>
    </source>
</evidence>
<dbReference type="InterPro" id="IPR008753">
    <property type="entry name" value="Peptidase_M13_N"/>
</dbReference>
<keyword evidence="6" id="KW-0862">Zinc</keyword>
<evidence type="ECO:0000259" key="8">
    <source>
        <dbReference type="Pfam" id="PF01431"/>
    </source>
</evidence>
<dbReference type="InterPro" id="IPR024079">
    <property type="entry name" value="MetalloPept_cat_dom_sf"/>
</dbReference>
<dbReference type="PANTHER" id="PTHR11733:SF167">
    <property type="entry name" value="FI17812P1-RELATED"/>
    <property type="match status" value="1"/>
</dbReference>
<gene>
    <name evidence="10" type="ORF">BKA59DRAFT_535870</name>
</gene>
<sequence>MPPSAADTSLCTTPSCIFIASDILGNLALNYTQIDPCEDFGQYACGNFAARNGIPAGETSLNGLGLAGEQVSLAARRILENPYPTGEDAGYITVNLTKAQSKVDKENFAKIQDAYQVCTNYTALEEEGLDNLAAVVKDVVSLFPATPASGQTYGKTHDHSAALGNTLAYFESVGIETLQRFIMTKNQINPVEVKLALFPLQVSDLDTPSTEEDLRKYVKIASELIAAVYPSKLSITSAVKLVNSLLAFQERLKAAYQWSQEIEPPQAEFPIAVGQKLAPQLNYEYVVKQLAPEGWTDALLVQNPSYFKNVSEIVSNTPAETLQAYFVWKIIISLSPYVESDLTNAYNDLYLKINNKDAENPTPRWKRCVNFIDYGVDWVYNSDFAETTVGPTGLTWILSRFFVEKHFGPRAIKLTSELVDSIKGSFAERIETREWATSKVKKAAIEKLEAMEKLVGLPANPNVVDPIALQNYYADIEVKSSLAINALAFAKSRVAKKWATLGKPYNRGQFDMSTLTTNAYHAASLNQIVLLAGFQQFPLYDVDFPSYLLYGGMGSVVGHEITHGFDNKGRQFDKTGNKTIWWDEESTEAFINKTKCFVEQYDKYTVTAPNGTKVHVNGELTLDENIADAGGVVSSFGAWKKWESDKGKAKNLPGLHDFTHEQLFFLKWGQTWCSNTPPETVLKKLKTNDHSPESARVMLPLKNVKGFNEAFDCQKKEPVCELW</sequence>
<dbReference type="Pfam" id="PF05649">
    <property type="entry name" value="Peptidase_M13_N"/>
    <property type="match status" value="1"/>
</dbReference>
<dbReference type="AlphaFoldDB" id="A0A8K0W5R3"/>